<evidence type="ECO:0000313" key="2">
    <source>
        <dbReference type="EMBL" id="CAA3024190.1"/>
    </source>
</evidence>
<dbReference type="Proteomes" id="UP000594638">
    <property type="component" value="Unassembled WGS sequence"/>
</dbReference>
<comment type="caution">
    <text evidence="2">The sequence shown here is derived from an EMBL/GenBank/DDBJ whole genome shotgun (WGS) entry which is preliminary data.</text>
</comment>
<dbReference type="Gramene" id="OE9A041662T1">
    <property type="protein sequence ID" value="OE9A041662C1"/>
    <property type="gene ID" value="OE9A041662"/>
</dbReference>
<sequence length="151" mass="17643">MTRFALPRMIPSDGAHALSEDEETKRMLILSGYAWITFLVFSLGLRSIRLWYFGVPFWNFSRYWYREFPFWNSSTYHEEGTLPEELVALKHGTLTLLKDRDKKVLEELVSLKHGDFVVIELRPKLFSTALSLPEPRQNRRQITQFSSAAAS</sequence>
<evidence type="ECO:0000256" key="1">
    <source>
        <dbReference type="SAM" id="Phobius"/>
    </source>
</evidence>
<feature type="transmembrane region" description="Helical" evidence="1">
    <location>
        <begin position="27"/>
        <end position="45"/>
    </location>
</feature>
<keyword evidence="1" id="KW-0812">Transmembrane</keyword>
<evidence type="ECO:0000313" key="3">
    <source>
        <dbReference type="Proteomes" id="UP000594638"/>
    </source>
</evidence>
<keyword evidence="3" id="KW-1185">Reference proteome</keyword>
<name>A0A8S0V2S6_OLEEU</name>
<keyword evidence="1" id="KW-1133">Transmembrane helix</keyword>
<gene>
    <name evidence="2" type="ORF">OLEA9_A041662</name>
</gene>
<protein>
    <submittedName>
        <fullName evidence="2">Uncharacterized protein</fullName>
    </submittedName>
</protein>
<reference evidence="2 3" key="1">
    <citation type="submission" date="2019-12" db="EMBL/GenBank/DDBJ databases">
        <authorList>
            <person name="Alioto T."/>
            <person name="Alioto T."/>
            <person name="Gomez Garrido J."/>
        </authorList>
    </citation>
    <scope>NUCLEOTIDE SEQUENCE [LARGE SCALE GENOMIC DNA]</scope>
</reference>
<proteinExistence type="predicted"/>
<organism evidence="2 3">
    <name type="scientific">Olea europaea subsp. europaea</name>
    <dbReference type="NCBI Taxonomy" id="158383"/>
    <lineage>
        <taxon>Eukaryota</taxon>
        <taxon>Viridiplantae</taxon>
        <taxon>Streptophyta</taxon>
        <taxon>Embryophyta</taxon>
        <taxon>Tracheophyta</taxon>
        <taxon>Spermatophyta</taxon>
        <taxon>Magnoliopsida</taxon>
        <taxon>eudicotyledons</taxon>
        <taxon>Gunneridae</taxon>
        <taxon>Pentapetalae</taxon>
        <taxon>asterids</taxon>
        <taxon>lamiids</taxon>
        <taxon>Lamiales</taxon>
        <taxon>Oleaceae</taxon>
        <taxon>Oleeae</taxon>
        <taxon>Olea</taxon>
    </lineage>
</organism>
<dbReference type="EMBL" id="CACTIH010009103">
    <property type="protein sequence ID" value="CAA3024190.1"/>
    <property type="molecule type" value="Genomic_DNA"/>
</dbReference>
<dbReference type="AlphaFoldDB" id="A0A8S0V2S6"/>
<accession>A0A8S0V2S6</accession>
<keyword evidence="1" id="KW-0472">Membrane</keyword>